<evidence type="ECO:0000313" key="3">
    <source>
        <dbReference type="Proteomes" id="UP000597341"/>
    </source>
</evidence>
<sequence length="295" mass="32061">MSAPVVRPMRADDLGAFAEITATSYFEVDARTYQRSWPDPVRRPAARNDHWIRRTGRALVTDPGGCWVAEVDGEVVGGAVSRVRELMWILASFAVRPDHQGQGIGTQLMAAAMHHGRGCLRGMFAASADPGAVRRYRLAGFDLHPQMMLTGVVDRSAIPVVDRVRDGSAGDVDLMDSVDRRTRGAAHLGDHELLLEQFRPIVTDHTTGSGYAYVDDDGVPVLLAATNRRTAAGLMWEALASSSPGTQLQVRHVTAANAWALDVGLAARLAIHTNGYLCVRRMKPPTPYLHHGSLL</sequence>
<dbReference type="Proteomes" id="UP000597341">
    <property type="component" value="Unassembled WGS sequence"/>
</dbReference>
<dbReference type="InterPro" id="IPR000182">
    <property type="entry name" value="GNAT_dom"/>
</dbReference>
<organism evidence="2 3">
    <name type="scientific">Nocardioides flavus</name>
    <name type="common">ex Wang et al. 2016</name>
    <dbReference type="NCBI Taxonomy" id="2058780"/>
    <lineage>
        <taxon>Bacteria</taxon>
        <taxon>Bacillati</taxon>
        <taxon>Actinomycetota</taxon>
        <taxon>Actinomycetes</taxon>
        <taxon>Propionibacteriales</taxon>
        <taxon>Nocardioidaceae</taxon>
        <taxon>Nocardioides</taxon>
    </lineage>
</organism>
<feature type="domain" description="N-acetyltransferase" evidence="1">
    <location>
        <begin position="4"/>
        <end position="165"/>
    </location>
</feature>
<evidence type="ECO:0000313" key="2">
    <source>
        <dbReference type="EMBL" id="GHE17316.1"/>
    </source>
</evidence>
<accession>A0ABQ3HJ60</accession>
<dbReference type="PROSITE" id="PS51186">
    <property type="entry name" value="GNAT"/>
    <property type="match status" value="1"/>
</dbReference>
<dbReference type="InterPro" id="IPR050276">
    <property type="entry name" value="MshD_Acetyltransferase"/>
</dbReference>
<proteinExistence type="predicted"/>
<comment type="caution">
    <text evidence="2">The sequence shown here is derived from an EMBL/GenBank/DDBJ whole genome shotgun (WGS) entry which is preliminary data.</text>
</comment>
<dbReference type="CDD" id="cd04301">
    <property type="entry name" value="NAT_SF"/>
    <property type="match status" value="1"/>
</dbReference>
<name>A0ABQ3HJ60_9ACTN</name>
<dbReference type="RefSeq" id="WP_229856351.1">
    <property type="nucleotide sequence ID" value="NZ_BNAD01000004.1"/>
</dbReference>
<dbReference type="InterPro" id="IPR016181">
    <property type="entry name" value="Acyl_CoA_acyltransferase"/>
</dbReference>
<dbReference type="Pfam" id="PF00583">
    <property type="entry name" value="Acetyltransf_1"/>
    <property type="match status" value="1"/>
</dbReference>
<evidence type="ECO:0000259" key="1">
    <source>
        <dbReference type="PROSITE" id="PS51186"/>
    </source>
</evidence>
<reference evidence="3" key="1">
    <citation type="journal article" date="2019" name="Int. J. Syst. Evol. Microbiol.">
        <title>The Global Catalogue of Microorganisms (GCM) 10K type strain sequencing project: providing services to taxonomists for standard genome sequencing and annotation.</title>
        <authorList>
            <consortium name="The Broad Institute Genomics Platform"/>
            <consortium name="The Broad Institute Genome Sequencing Center for Infectious Disease"/>
            <person name="Wu L."/>
            <person name="Ma J."/>
        </authorList>
    </citation>
    <scope>NUCLEOTIDE SEQUENCE [LARGE SCALE GENOMIC DNA]</scope>
    <source>
        <strain evidence="3">CGMCC 1.12791</strain>
    </source>
</reference>
<keyword evidence="3" id="KW-1185">Reference proteome</keyword>
<gene>
    <name evidence="2" type="ORF">GCM10011376_19260</name>
</gene>
<protein>
    <submittedName>
        <fullName evidence="2">N-acetyltransferase</fullName>
    </submittedName>
</protein>
<dbReference type="EMBL" id="BNAD01000004">
    <property type="protein sequence ID" value="GHE17316.1"/>
    <property type="molecule type" value="Genomic_DNA"/>
</dbReference>
<dbReference type="PANTHER" id="PTHR43617">
    <property type="entry name" value="L-AMINO ACID N-ACETYLTRANSFERASE"/>
    <property type="match status" value="1"/>
</dbReference>
<dbReference type="SUPFAM" id="SSF55729">
    <property type="entry name" value="Acyl-CoA N-acyltransferases (Nat)"/>
    <property type="match status" value="1"/>
</dbReference>
<dbReference type="Gene3D" id="3.40.630.30">
    <property type="match status" value="1"/>
</dbReference>